<proteinExistence type="predicted"/>
<evidence type="ECO:0000259" key="3">
    <source>
        <dbReference type="Pfam" id="PF20153"/>
    </source>
</evidence>
<feature type="transmembrane region" description="Helical" evidence="2">
    <location>
        <begin position="138"/>
        <end position="162"/>
    </location>
</feature>
<keyword evidence="2" id="KW-1133">Transmembrane helix</keyword>
<accession>A0A8H6XV17</accession>
<organism evidence="4 5">
    <name type="scientific">Mycena venus</name>
    <dbReference type="NCBI Taxonomy" id="2733690"/>
    <lineage>
        <taxon>Eukaryota</taxon>
        <taxon>Fungi</taxon>
        <taxon>Dikarya</taxon>
        <taxon>Basidiomycota</taxon>
        <taxon>Agaricomycotina</taxon>
        <taxon>Agaricomycetes</taxon>
        <taxon>Agaricomycetidae</taxon>
        <taxon>Agaricales</taxon>
        <taxon>Marasmiineae</taxon>
        <taxon>Mycenaceae</taxon>
        <taxon>Mycena</taxon>
    </lineage>
</organism>
<name>A0A8H6XV17_9AGAR</name>
<comment type="caution">
    <text evidence="4">The sequence shown here is derived from an EMBL/GenBank/DDBJ whole genome shotgun (WGS) entry which is preliminary data.</text>
</comment>
<evidence type="ECO:0000313" key="5">
    <source>
        <dbReference type="Proteomes" id="UP000620124"/>
    </source>
</evidence>
<gene>
    <name evidence="4" type="ORF">MVEN_01386600</name>
</gene>
<dbReference type="InterPro" id="IPR045338">
    <property type="entry name" value="DUF6535"/>
</dbReference>
<dbReference type="OrthoDB" id="3016665at2759"/>
<sequence length="372" mass="41240">MEGSSVLPTAPLSSMDPSHDNVDAPPLSDSDRLIKVLETCFANLAKKQEEQAKKQEEQANKLHQAVEALKPKVPVMDRKTAFWNAYKTLADEHDREFQQKYSTDLDTALIFAGLFSAVDSAFIIQIQQEIQPRGTPLVVLIAQNLLYVSLFSALLAALLAVLGKQWLMYYLAAGERGTIEARGLERQRKFDGLRRWKFDAVMQMFPLLLQIGLFLFSAALSTYLWRTHVSLAITVLSLTSVGFISYSALLISAAAAPDSPFQTPLALFGARLISTTLWIKLKTFFSRVFSPPLHFVLYLSGVCSLYMAGSKNVLPFFLTAELPRDSSTPDEPAPLFDVGPFPEPSPEKWSLTCNGQAAWMPACTLPGCMMAY</sequence>
<dbReference type="EMBL" id="JACAZI010000011">
    <property type="protein sequence ID" value="KAF7348678.1"/>
    <property type="molecule type" value="Genomic_DNA"/>
</dbReference>
<feature type="transmembrane region" description="Helical" evidence="2">
    <location>
        <begin position="231"/>
        <end position="251"/>
    </location>
</feature>
<protein>
    <recommendedName>
        <fullName evidence="3">DUF6535 domain-containing protein</fullName>
    </recommendedName>
</protein>
<feature type="domain" description="DUF6535" evidence="3">
    <location>
        <begin position="83"/>
        <end position="134"/>
    </location>
</feature>
<evidence type="ECO:0000256" key="2">
    <source>
        <dbReference type="SAM" id="Phobius"/>
    </source>
</evidence>
<keyword evidence="2" id="KW-0472">Membrane</keyword>
<feature type="transmembrane region" description="Helical" evidence="2">
    <location>
        <begin position="105"/>
        <end position="126"/>
    </location>
</feature>
<reference evidence="4" key="1">
    <citation type="submission" date="2020-05" db="EMBL/GenBank/DDBJ databases">
        <title>Mycena genomes resolve the evolution of fungal bioluminescence.</title>
        <authorList>
            <person name="Tsai I.J."/>
        </authorList>
    </citation>
    <scope>NUCLEOTIDE SEQUENCE</scope>
    <source>
        <strain evidence="4">CCC161011</strain>
    </source>
</reference>
<keyword evidence="5" id="KW-1185">Reference proteome</keyword>
<dbReference type="Proteomes" id="UP000620124">
    <property type="component" value="Unassembled WGS sequence"/>
</dbReference>
<feature type="transmembrane region" description="Helical" evidence="2">
    <location>
        <begin position="293"/>
        <end position="309"/>
    </location>
</feature>
<evidence type="ECO:0000256" key="1">
    <source>
        <dbReference type="SAM" id="MobiDB-lite"/>
    </source>
</evidence>
<evidence type="ECO:0000313" key="4">
    <source>
        <dbReference type="EMBL" id="KAF7348678.1"/>
    </source>
</evidence>
<feature type="transmembrane region" description="Helical" evidence="2">
    <location>
        <begin position="204"/>
        <end position="225"/>
    </location>
</feature>
<feature type="region of interest" description="Disordered" evidence="1">
    <location>
        <begin position="1"/>
        <end position="27"/>
    </location>
</feature>
<feature type="domain" description="DUF6535" evidence="3">
    <location>
        <begin position="142"/>
        <end position="225"/>
    </location>
</feature>
<dbReference type="AlphaFoldDB" id="A0A8H6XV17"/>
<keyword evidence="2" id="KW-0812">Transmembrane</keyword>
<dbReference type="Pfam" id="PF20153">
    <property type="entry name" value="DUF6535"/>
    <property type="match status" value="2"/>
</dbReference>